<name>A0ACC2SGE1_9FUNG</name>
<evidence type="ECO:0000313" key="2">
    <source>
        <dbReference type="Proteomes" id="UP001165960"/>
    </source>
</evidence>
<proteinExistence type="predicted"/>
<accession>A0ACC2SGE1</accession>
<sequence length="118" mass="12824">MTGLTTPYRFGVDRWTALGVNMVSNVGSLAQIIIILGKQILIVVIHMCVVLQARVDLASNKDNMLKSDNVWLAGDAAWLVGNIELPEADVASTQQKKLAAVGYSASPCRKLWLQKGED</sequence>
<gene>
    <name evidence="1" type="ORF">DSO57_1021663</name>
</gene>
<organism evidence="1 2">
    <name type="scientific">Entomophthora muscae</name>
    <dbReference type="NCBI Taxonomy" id="34485"/>
    <lineage>
        <taxon>Eukaryota</taxon>
        <taxon>Fungi</taxon>
        <taxon>Fungi incertae sedis</taxon>
        <taxon>Zoopagomycota</taxon>
        <taxon>Entomophthoromycotina</taxon>
        <taxon>Entomophthoromycetes</taxon>
        <taxon>Entomophthorales</taxon>
        <taxon>Entomophthoraceae</taxon>
        <taxon>Entomophthora</taxon>
    </lineage>
</organism>
<reference evidence="1" key="1">
    <citation type="submission" date="2022-04" db="EMBL/GenBank/DDBJ databases">
        <title>Genome of the entomopathogenic fungus Entomophthora muscae.</title>
        <authorList>
            <person name="Elya C."/>
            <person name="Lovett B.R."/>
            <person name="Lee E."/>
            <person name="Macias A.M."/>
            <person name="Hajek A.E."/>
            <person name="De Bivort B.L."/>
            <person name="Kasson M.T."/>
            <person name="De Fine Licht H.H."/>
            <person name="Stajich J.E."/>
        </authorList>
    </citation>
    <scope>NUCLEOTIDE SEQUENCE</scope>
    <source>
        <strain evidence="1">Berkeley</strain>
    </source>
</reference>
<dbReference type="EMBL" id="QTSX02005076">
    <property type="protein sequence ID" value="KAJ9061334.1"/>
    <property type="molecule type" value="Genomic_DNA"/>
</dbReference>
<protein>
    <submittedName>
        <fullName evidence="1">Uncharacterized protein</fullName>
    </submittedName>
</protein>
<evidence type="ECO:0000313" key="1">
    <source>
        <dbReference type="EMBL" id="KAJ9061334.1"/>
    </source>
</evidence>
<dbReference type="Proteomes" id="UP001165960">
    <property type="component" value="Unassembled WGS sequence"/>
</dbReference>
<comment type="caution">
    <text evidence="1">The sequence shown here is derived from an EMBL/GenBank/DDBJ whole genome shotgun (WGS) entry which is preliminary data.</text>
</comment>
<keyword evidence="2" id="KW-1185">Reference proteome</keyword>